<dbReference type="Proteomes" id="UP000663720">
    <property type="component" value="Chromosome"/>
</dbReference>
<accession>A0A975BEM1</accession>
<dbReference type="SUPFAM" id="SSF161098">
    <property type="entry name" value="MetI-like"/>
    <property type="match status" value="1"/>
</dbReference>
<gene>
    <name evidence="9" type="ORF">dnl_63370</name>
</gene>
<dbReference type="RefSeq" id="WP_219738853.1">
    <property type="nucleotide sequence ID" value="NZ_CP061799.1"/>
</dbReference>
<keyword evidence="5 7" id="KW-1133">Transmembrane helix</keyword>
<keyword evidence="2 7" id="KW-0813">Transport</keyword>
<evidence type="ECO:0000313" key="9">
    <source>
        <dbReference type="EMBL" id="QTA83913.1"/>
    </source>
</evidence>
<feature type="transmembrane region" description="Helical" evidence="7">
    <location>
        <begin position="101"/>
        <end position="122"/>
    </location>
</feature>
<evidence type="ECO:0000256" key="2">
    <source>
        <dbReference type="ARBA" id="ARBA00022448"/>
    </source>
</evidence>
<comment type="similarity">
    <text evidence="7">Belongs to the binding-protein-dependent transport system permease family.</text>
</comment>
<keyword evidence="3" id="KW-1003">Cell membrane</keyword>
<dbReference type="PROSITE" id="PS50928">
    <property type="entry name" value="ABC_TM1"/>
    <property type="match status" value="1"/>
</dbReference>
<feature type="transmembrane region" description="Helical" evidence="7">
    <location>
        <begin position="306"/>
        <end position="327"/>
    </location>
</feature>
<dbReference type="EMBL" id="CP061799">
    <property type="protein sequence ID" value="QTA83913.1"/>
    <property type="molecule type" value="Genomic_DNA"/>
</dbReference>
<organism evidence="9 10">
    <name type="scientific">Desulfonema limicola</name>
    <dbReference type="NCBI Taxonomy" id="45656"/>
    <lineage>
        <taxon>Bacteria</taxon>
        <taxon>Pseudomonadati</taxon>
        <taxon>Thermodesulfobacteriota</taxon>
        <taxon>Desulfobacteria</taxon>
        <taxon>Desulfobacterales</taxon>
        <taxon>Desulfococcaceae</taxon>
        <taxon>Desulfonema</taxon>
    </lineage>
</organism>
<evidence type="ECO:0000256" key="3">
    <source>
        <dbReference type="ARBA" id="ARBA00022475"/>
    </source>
</evidence>
<dbReference type="KEGG" id="dli:dnl_63370"/>
<feature type="transmembrane region" description="Helical" evidence="7">
    <location>
        <begin position="255"/>
        <end position="286"/>
    </location>
</feature>
<dbReference type="Pfam" id="PF19300">
    <property type="entry name" value="BPD_transp_1_N"/>
    <property type="match status" value="1"/>
</dbReference>
<evidence type="ECO:0000256" key="1">
    <source>
        <dbReference type="ARBA" id="ARBA00004651"/>
    </source>
</evidence>
<name>A0A975BEM1_9BACT</name>
<feature type="domain" description="ABC transmembrane type-1" evidence="8">
    <location>
        <begin position="95"/>
        <end position="324"/>
    </location>
</feature>
<dbReference type="PANTHER" id="PTHR43163:SF6">
    <property type="entry name" value="DIPEPTIDE TRANSPORT SYSTEM PERMEASE PROTEIN DPPB-RELATED"/>
    <property type="match status" value="1"/>
</dbReference>
<dbReference type="InterPro" id="IPR035906">
    <property type="entry name" value="MetI-like_sf"/>
</dbReference>
<sequence length="334" mass="37339">MAKFIFHRFLSLIPTILGISILIFFMVHLIPGDPAEMMLGERASEQSLKELRKDLGLDKPLYVQYGLFLSRMIKGDLGRALKTNEKITTEIIARFPATLELSIAAIIIATVFGMLAGIISATRQYSIFDYVSMVFSLIGVSMPIFWLGLVLMIIFSLNLGWLPLSGRLSYHISVESITNLYILDSILTQNWEGFKDAVWHIIMPAFTLSTIPMAIIARITRSSMLEVLRQDYIRTAKAKGLSPFTVYFKHGLKNALIPVITIIGLQFGILMGGAILTETIFAWPGIGKWILDAVYARDFNAVQGGTMVVAATFVFINMMVDILYAWVNPRIKMG</sequence>
<reference evidence="9" key="1">
    <citation type="journal article" date="2021" name="Microb. Physiol.">
        <title>Proteogenomic Insights into the Physiology of Marine, Sulfate-Reducing, Filamentous Desulfonema limicola and Desulfonema magnum.</title>
        <authorList>
            <person name="Schnaars V."/>
            <person name="Wohlbrand L."/>
            <person name="Scheve S."/>
            <person name="Hinrichs C."/>
            <person name="Reinhardt R."/>
            <person name="Rabus R."/>
        </authorList>
    </citation>
    <scope>NUCLEOTIDE SEQUENCE</scope>
    <source>
        <strain evidence="9">5ac10</strain>
    </source>
</reference>
<dbReference type="InterPro" id="IPR000515">
    <property type="entry name" value="MetI-like"/>
</dbReference>
<dbReference type="InterPro" id="IPR045621">
    <property type="entry name" value="BPD_transp_1_N"/>
</dbReference>
<keyword evidence="6 7" id="KW-0472">Membrane</keyword>
<comment type="subcellular location">
    <subcellularLocation>
        <location evidence="1 7">Cell membrane</location>
        <topology evidence="1 7">Multi-pass membrane protein</topology>
    </subcellularLocation>
</comment>
<keyword evidence="10" id="KW-1185">Reference proteome</keyword>
<dbReference type="Gene3D" id="1.10.3720.10">
    <property type="entry name" value="MetI-like"/>
    <property type="match status" value="1"/>
</dbReference>
<proteinExistence type="inferred from homology"/>
<dbReference type="Pfam" id="PF00528">
    <property type="entry name" value="BPD_transp_1"/>
    <property type="match status" value="1"/>
</dbReference>
<feature type="transmembrane region" description="Helical" evidence="7">
    <location>
        <begin position="197"/>
        <end position="219"/>
    </location>
</feature>
<feature type="transmembrane region" description="Helical" evidence="7">
    <location>
        <begin position="12"/>
        <end position="30"/>
    </location>
</feature>
<evidence type="ECO:0000256" key="4">
    <source>
        <dbReference type="ARBA" id="ARBA00022692"/>
    </source>
</evidence>
<keyword evidence="4 7" id="KW-0812">Transmembrane</keyword>
<evidence type="ECO:0000259" key="8">
    <source>
        <dbReference type="PROSITE" id="PS50928"/>
    </source>
</evidence>
<dbReference type="AlphaFoldDB" id="A0A975BEM1"/>
<dbReference type="PANTHER" id="PTHR43163">
    <property type="entry name" value="DIPEPTIDE TRANSPORT SYSTEM PERMEASE PROTEIN DPPB-RELATED"/>
    <property type="match status" value="1"/>
</dbReference>
<feature type="transmembrane region" description="Helical" evidence="7">
    <location>
        <begin position="134"/>
        <end position="157"/>
    </location>
</feature>
<protein>
    <submittedName>
        <fullName evidence="9">ABC transporter, permease protein</fullName>
    </submittedName>
</protein>
<dbReference type="GO" id="GO:0005886">
    <property type="term" value="C:plasma membrane"/>
    <property type="evidence" value="ECO:0007669"/>
    <property type="project" value="UniProtKB-SubCell"/>
</dbReference>
<dbReference type="CDD" id="cd06261">
    <property type="entry name" value="TM_PBP2"/>
    <property type="match status" value="1"/>
</dbReference>
<dbReference type="GO" id="GO:0071916">
    <property type="term" value="F:dipeptide transmembrane transporter activity"/>
    <property type="evidence" value="ECO:0007669"/>
    <property type="project" value="TreeGrafter"/>
</dbReference>
<evidence type="ECO:0000256" key="7">
    <source>
        <dbReference type="RuleBase" id="RU363032"/>
    </source>
</evidence>
<evidence type="ECO:0000256" key="5">
    <source>
        <dbReference type="ARBA" id="ARBA00022989"/>
    </source>
</evidence>
<evidence type="ECO:0000256" key="6">
    <source>
        <dbReference type="ARBA" id="ARBA00023136"/>
    </source>
</evidence>
<evidence type="ECO:0000313" key="10">
    <source>
        <dbReference type="Proteomes" id="UP000663720"/>
    </source>
</evidence>